<evidence type="ECO:0000256" key="2">
    <source>
        <dbReference type="ARBA" id="ARBA00004765"/>
    </source>
</evidence>
<dbReference type="eggNOG" id="COG2937">
    <property type="taxonomic scope" value="Bacteria"/>
</dbReference>
<dbReference type="Proteomes" id="UP000017148">
    <property type="component" value="Unassembled WGS sequence"/>
</dbReference>
<dbReference type="RefSeq" id="WP_022636129.1">
    <property type="nucleotide sequence ID" value="NZ_ASJR01000004.1"/>
</dbReference>
<dbReference type="GO" id="GO:0006631">
    <property type="term" value="P:fatty acid metabolic process"/>
    <property type="evidence" value="ECO:0007669"/>
    <property type="project" value="TreeGrafter"/>
</dbReference>
<proteinExistence type="predicted"/>
<dbReference type="EMBL" id="ASJR01000004">
    <property type="protein sequence ID" value="ERP38830.1"/>
    <property type="molecule type" value="Genomic_DNA"/>
</dbReference>
<feature type="domain" description="Phospholipid/glycerol acyltransferase" evidence="6">
    <location>
        <begin position="52"/>
        <end position="180"/>
    </location>
</feature>
<gene>
    <name evidence="7" type="ORF">CALK_0602</name>
</gene>
<dbReference type="GO" id="GO:0016829">
    <property type="term" value="F:lyase activity"/>
    <property type="evidence" value="ECO:0007669"/>
    <property type="project" value="UniProtKB-ARBA"/>
</dbReference>
<dbReference type="SUPFAM" id="SSF69593">
    <property type="entry name" value="Glycerol-3-phosphate (1)-acyltransferase"/>
    <property type="match status" value="1"/>
</dbReference>
<comment type="subcellular location">
    <subcellularLocation>
        <location evidence="1">Endomembrane system</location>
        <topology evidence="1">Peripheral membrane protein</topology>
    </subcellularLocation>
</comment>
<dbReference type="SMART" id="SM00563">
    <property type="entry name" value="PlsC"/>
    <property type="match status" value="1"/>
</dbReference>
<protein>
    <recommendedName>
        <fullName evidence="4">Glycerol-3-phosphate acyltransferase</fullName>
        <ecNumber evidence="3">2.3.1.15</ecNumber>
    </recommendedName>
</protein>
<sequence>MSKPSGRSSREYTSRLYSEMAGIEKYVTRVFSKVAFPKEDIDRLFSVDNERVTIVCTHRSHADYLVTGLEFIREGVQNLRFAAGDNLTGLPFIGILFRKVGSFTVQRGRVHNRQYLFRLAEFVKRLLQRGQNVLVYPEGGRSYSGRMLEIKSGLIGSTIMAQKENPERDYYILPMACSYSAVPEAQYFHILLRGKEWRTKKGFFMKSLGSLLYYGADVWTFLQLWLFPPKKNEIYIDVGTPVRVKDITDVEGLYRKNAKNEFFANGRATKECSVFIRKRLLQLYRVLPHNIVAYLMDTKLYYQGESASIEKIEEIISFLSTNECNTKGLDHLSPQEILLQGGETLRSMKVCRERGKKGVVVRKKDLLRYYANTVYDVMGE</sequence>
<evidence type="ECO:0000313" key="7">
    <source>
        <dbReference type="EMBL" id="ERP38830.1"/>
    </source>
</evidence>
<evidence type="ECO:0000256" key="4">
    <source>
        <dbReference type="ARBA" id="ARBA00013432"/>
    </source>
</evidence>
<accession>U7D7B4</accession>
<name>U7D7B4_9BACT</name>
<comment type="pathway">
    <text evidence="2">Phospholipid metabolism; CDP-diacylglycerol biosynthesis; CDP-diacylglycerol from sn-glycerol 3-phosphate: step 1/3.</text>
</comment>
<dbReference type="InterPro" id="IPR022284">
    <property type="entry name" value="GPAT/DHAPAT"/>
</dbReference>
<dbReference type="GO" id="GO:0019432">
    <property type="term" value="P:triglyceride biosynthetic process"/>
    <property type="evidence" value="ECO:0007669"/>
    <property type="project" value="TreeGrafter"/>
</dbReference>
<keyword evidence="8" id="KW-1185">Reference proteome</keyword>
<dbReference type="Pfam" id="PF01553">
    <property type="entry name" value="Acyltransferase"/>
    <property type="match status" value="1"/>
</dbReference>
<dbReference type="GO" id="GO:0012505">
    <property type="term" value="C:endomembrane system"/>
    <property type="evidence" value="ECO:0007669"/>
    <property type="project" value="UniProtKB-SubCell"/>
</dbReference>
<dbReference type="InterPro" id="IPR002123">
    <property type="entry name" value="Plipid/glycerol_acylTrfase"/>
</dbReference>
<dbReference type="GO" id="GO:0006072">
    <property type="term" value="P:glycerol-3-phosphate metabolic process"/>
    <property type="evidence" value="ECO:0007669"/>
    <property type="project" value="TreeGrafter"/>
</dbReference>
<comment type="caution">
    <text evidence="7">The sequence shown here is derived from an EMBL/GenBank/DDBJ whole genome shotgun (WGS) entry which is preliminary data.</text>
</comment>
<dbReference type="AlphaFoldDB" id="U7D7B4"/>
<comment type="catalytic activity">
    <reaction evidence="5">
        <text>sn-glycerol 3-phosphate + an acyl-CoA = a 1-acyl-sn-glycero-3-phosphate + CoA</text>
        <dbReference type="Rhea" id="RHEA:15325"/>
        <dbReference type="ChEBI" id="CHEBI:57287"/>
        <dbReference type="ChEBI" id="CHEBI:57597"/>
        <dbReference type="ChEBI" id="CHEBI:57970"/>
        <dbReference type="ChEBI" id="CHEBI:58342"/>
        <dbReference type="EC" id="2.3.1.15"/>
    </reaction>
</comment>
<evidence type="ECO:0000256" key="3">
    <source>
        <dbReference type="ARBA" id="ARBA00013113"/>
    </source>
</evidence>
<dbReference type="PANTHER" id="PTHR12563:SF17">
    <property type="entry name" value="DIHYDROXYACETONE PHOSPHATE ACYLTRANSFERASE"/>
    <property type="match status" value="1"/>
</dbReference>
<evidence type="ECO:0000259" key="6">
    <source>
        <dbReference type="SMART" id="SM00563"/>
    </source>
</evidence>
<organism evidence="7 8">
    <name type="scientific">Chitinivibrio alkaliphilus ACht1</name>
    <dbReference type="NCBI Taxonomy" id="1313304"/>
    <lineage>
        <taxon>Bacteria</taxon>
        <taxon>Pseudomonadati</taxon>
        <taxon>Fibrobacterota</taxon>
        <taxon>Chitinivibrionia</taxon>
        <taxon>Chitinivibrionales</taxon>
        <taxon>Chitinivibrionaceae</taxon>
        <taxon>Chitinivibrio</taxon>
    </lineage>
</organism>
<evidence type="ECO:0000313" key="8">
    <source>
        <dbReference type="Proteomes" id="UP000017148"/>
    </source>
</evidence>
<reference evidence="7 8" key="1">
    <citation type="journal article" date="2013" name="Environ. Microbiol.">
        <title>Genome analysis of Chitinivibrio alkaliphilus gen. nov., sp. nov., a novel extremely haloalkaliphilic anaerobic chitinolytic bacterium from the candidate phylum Termite Group 3.</title>
        <authorList>
            <person name="Sorokin D.Y."/>
            <person name="Gumerov V.M."/>
            <person name="Rakitin A.L."/>
            <person name="Beletsky A.V."/>
            <person name="Damste J.S."/>
            <person name="Muyzer G."/>
            <person name="Mardanov A.V."/>
            <person name="Ravin N.V."/>
        </authorList>
    </citation>
    <scope>NUCLEOTIDE SEQUENCE [LARGE SCALE GENOMIC DNA]</scope>
    <source>
        <strain evidence="7 8">ACht1</strain>
    </source>
</reference>
<evidence type="ECO:0000256" key="1">
    <source>
        <dbReference type="ARBA" id="ARBA00004184"/>
    </source>
</evidence>
<evidence type="ECO:0000256" key="5">
    <source>
        <dbReference type="ARBA" id="ARBA00048427"/>
    </source>
</evidence>
<dbReference type="STRING" id="1313304.CALK_0602"/>
<dbReference type="InterPro" id="IPR020557">
    <property type="entry name" value="Fumarate_lyase_CS"/>
</dbReference>
<dbReference type="EC" id="2.3.1.15" evidence="3"/>
<dbReference type="GO" id="GO:0008654">
    <property type="term" value="P:phospholipid biosynthetic process"/>
    <property type="evidence" value="ECO:0007669"/>
    <property type="project" value="TreeGrafter"/>
</dbReference>
<dbReference type="PROSITE" id="PS00163">
    <property type="entry name" value="FUMARATE_LYASES"/>
    <property type="match status" value="1"/>
</dbReference>
<dbReference type="GO" id="GO:0004366">
    <property type="term" value="F:glycerol-3-phosphate O-acyltransferase activity"/>
    <property type="evidence" value="ECO:0007669"/>
    <property type="project" value="UniProtKB-EC"/>
</dbReference>
<dbReference type="PANTHER" id="PTHR12563">
    <property type="entry name" value="GLYCEROL-3-PHOSPHATE ACYLTRANSFERASE"/>
    <property type="match status" value="1"/>
</dbReference>
<dbReference type="OrthoDB" id="335193at2"/>